<feature type="domain" description="Nucleotidyl transferase" evidence="11">
    <location>
        <begin position="2"/>
        <end position="235"/>
    </location>
</feature>
<evidence type="ECO:0000256" key="1">
    <source>
        <dbReference type="ARBA" id="ARBA00001946"/>
    </source>
</evidence>
<evidence type="ECO:0000256" key="3">
    <source>
        <dbReference type="ARBA" id="ARBA00012461"/>
    </source>
</evidence>
<dbReference type="GO" id="GO:0019318">
    <property type="term" value="P:hexose metabolic process"/>
    <property type="evidence" value="ECO:0007669"/>
    <property type="project" value="UniProtKB-ARBA"/>
</dbReference>
<organism evidence="12 13">
    <name type="scientific">Streptomyces violaceusniger</name>
    <dbReference type="NCBI Taxonomy" id="68280"/>
    <lineage>
        <taxon>Bacteria</taxon>
        <taxon>Bacillati</taxon>
        <taxon>Actinomycetota</taxon>
        <taxon>Actinomycetes</taxon>
        <taxon>Kitasatosporales</taxon>
        <taxon>Streptomycetaceae</taxon>
        <taxon>Streptomyces</taxon>
        <taxon>Streptomyces violaceusniger group</taxon>
    </lineage>
</organism>
<comment type="function">
    <text evidence="10">Catalyzes the formation of dTDP-glucose, from dTTP and glucose 1-phosphate, as well as its pyrophosphorolysis.</text>
</comment>
<keyword evidence="5 10" id="KW-0808">Transferase</keyword>
<comment type="catalytic activity">
    <reaction evidence="9 10">
        <text>dTTP + alpha-D-glucose 1-phosphate + H(+) = dTDP-alpha-D-glucose + diphosphate</text>
        <dbReference type="Rhea" id="RHEA:15225"/>
        <dbReference type="ChEBI" id="CHEBI:15378"/>
        <dbReference type="ChEBI" id="CHEBI:33019"/>
        <dbReference type="ChEBI" id="CHEBI:37568"/>
        <dbReference type="ChEBI" id="CHEBI:57477"/>
        <dbReference type="ChEBI" id="CHEBI:58601"/>
        <dbReference type="EC" id="2.7.7.24"/>
    </reaction>
</comment>
<evidence type="ECO:0000256" key="7">
    <source>
        <dbReference type="ARBA" id="ARBA00022723"/>
    </source>
</evidence>
<dbReference type="NCBIfam" id="TIGR01207">
    <property type="entry name" value="rmlA"/>
    <property type="match status" value="1"/>
</dbReference>
<evidence type="ECO:0000256" key="10">
    <source>
        <dbReference type="RuleBase" id="RU003706"/>
    </source>
</evidence>
<dbReference type="PANTHER" id="PTHR43532">
    <property type="entry name" value="GLUCOSE-1-PHOSPHATE THYMIDYLYLTRANSFERASE"/>
    <property type="match status" value="1"/>
</dbReference>
<dbReference type="SUPFAM" id="SSF53448">
    <property type="entry name" value="Nucleotide-diphospho-sugar transferases"/>
    <property type="match status" value="1"/>
</dbReference>
<dbReference type="InterPro" id="IPR005907">
    <property type="entry name" value="G1P_thy_trans_s"/>
</dbReference>
<name>A0A4D4KZZ0_STRVO</name>
<dbReference type="GO" id="GO:0046872">
    <property type="term" value="F:metal ion binding"/>
    <property type="evidence" value="ECO:0007669"/>
    <property type="project" value="UniProtKB-KW"/>
</dbReference>
<dbReference type="OrthoDB" id="9803871at2"/>
<keyword evidence="7 10" id="KW-0479">Metal-binding</keyword>
<accession>A0A4D4KZZ0</accession>
<dbReference type="EMBL" id="BJHW01000001">
    <property type="protein sequence ID" value="GDY52067.1"/>
    <property type="molecule type" value="Genomic_DNA"/>
</dbReference>
<keyword evidence="8 10" id="KW-0460">Magnesium</keyword>
<evidence type="ECO:0000313" key="13">
    <source>
        <dbReference type="Proteomes" id="UP000301309"/>
    </source>
</evidence>
<evidence type="ECO:0000256" key="9">
    <source>
        <dbReference type="ARBA" id="ARBA00049336"/>
    </source>
</evidence>
<evidence type="ECO:0000313" key="12">
    <source>
        <dbReference type="EMBL" id="GDY52067.1"/>
    </source>
</evidence>
<gene>
    <name evidence="12" type="primary">rfbA_2</name>
    <name evidence="12" type="ORF">SVIO_026900</name>
</gene>
<dbReference type="Proteomes" id="UP000301309">
    <property type="component" value="Unassembled WGS sequence"/>
</dbReference>
<evidence type="ECO:0000256" key="2">
    <source>
        <dbReference type="ARBA" id="ARBA00010480"/>
    </source>
</evidence>
<dbReference type="GO" id="GO:0008879">
    <property type="term" value="F:glucose-1-phosphate thymidylyltransferase activity"/>
    <property type="evidence" value="ECO:0007669"/>
    <property type="project" value="UniProtKB-EC"/>
</dbReference>
<dbReference type="RefSeq" id="WP_137977130.1">
    <property type="nucleotide sequence ID" value="NZ_BAAASO010000097.1"/>
</dbReference>
<dbReference type="GO" id="GO:0000271">
    <property type="term" value="P:polysaccharide biosynthetic process"/>
    <property type="evidence" value="ECO:0007669"/>
    <property type="project" value="UniProtKB-ARBA"/>
</dbReference>
<sequence length="290" mass="31789">MKGIVLAGGNGTRLHPLTHAVSKQILPVYNKPMIYYPLSVLMLGGIKEILVISTPHHLDMFRALLGDGSRLGISMAYAEQPEANGIAEAFVIGAEFIGADSVALVLGDNIFHGPGFSRILHREVSRIDGCVLFGYPVKDPERYGVGTVDEEGRLLSLREKPVDSTSNLAITGLYLYDNDVVDIAKNVMPSARGELEITDVNRVYLERGKARLVSLGRGFAWLDTGTHESLLQAGQYVQLLELRQGVRIACLEEIAFRMGFIDAGACYELGEEMRHTEYGKYLMEITADSG</sequence>
<dbReference type="InterPro" id="IPR029044">
    <property type="entry name" value="Nucleotide-diphossugar_trans"/>
</dbReference>
<keyword evidence="13" id="KW-1185">Reference proteome</keyword>
<dbReference type="FunFam" id="3.90.550.10:FF:000023">
    <property type="entry name" value="Glucose-1-phosphate thymidylyltransferase"/>
    <property type="match status" value="1"/>
</dbReference>
<dbReference type="EC" id="2.7.7.24" evidence="3 10"/>
<dbReference type="CDD" id="cd02538">
    <property type="entry name" value="G1P_TT_short"/>
    <property type="match status" value="1"/>
</dbReference>
<evidence type="ECO:0000256" key="5">
    <source>
        <dbReference type="ARBA" id="ARBA00022679"/>
    </source>
</evidence>
<comment type="cofactor">
    <cofactor evidence="1">
        <name>Mg(2+)</name>
        <dbReference type="ChEBI" id="CHEBI:18420"/>
    </cofactor>
</comment>
<proteinExistence type="inferred from homology"/>
<dbReference type="Gene3D" id="3.90.550.10">
    <property type="entry name" value="Spore Coat Polysaccharide Biosynthesis Protein SpsA, Chain A"/>
    <property type="match status" value="1"/>
</dbReference>
<comment type="caution">
    <text evidence="12">The sequence shown here is derived from an EMBL/GenBank/DDBJ whole genome shotgun (WGS) entry which is preliminary data.</text>
</comment>
<dbReference type="AlphaFoldDB" id="A0A4D4KZZ0"/>
<reference evidence="12 13" key="1">
    <citation type="journal article" date="2020" name="Int. J. Syst. Evol. Microbiol.">
        <title>Reclassification of Streptomyces castelarensis and Streptomyces sporoclivatus as later heterotypic synonyms of Streptomyces antimycoticus.</title>
        <authorList>
            <person name="Komaki H."/>
            <person name="Tamura T."/>
        </authorList>
    </citation>
    <scope>NUCLEOTIDE SEQUENCE [LARGE SCALE GENOMIC DNA]</scope>
    <source>
        <strain evidence="12 13">NBRC 13459</strain>
    </source>
</reference>
<evidence type="ECO:0000256" key="6">
    <source>
        <dbReference type="ARBA" id="ARBA00022695"/>
    </source>
</evidence>
<evidence type="ECO:0000256" key="8">
    <source>
        <dbReference type="ARBA" id="ARBA00022842"/>
    </source>
</evidence>
<keyword evidence="6 10" id="KW-0548">Nucleotidyltransferase</keyword>
<dbReference type="PANTHER" id="PTHR43532:SF1">
    <property type="entry name" value="GLUCOSE-1-PHOSPHATE THYMIDYLYLTRANSFERASE 1"/>
    <property type="match status" value="1"/>
</dbReference>
<comment type="similarity">
    <text evidence="2 10">Belongs to the glucose-1-phosphate thymidylyltransferase family.</text>
</comment>
<evidence type="ECO:0000259" key="11">
    <source>
        <dbReference type="Pfam" id="PF00483"/>
    </source>
</evidence>
<dbReference type="InterPro" id="IPR005835">
    <property type="entry name" value="NTP_transferase_dom"/>
</dbReference>
<protein>
    <recommendedName>
        <fullName evidence="4 10">Glucose-1-phosphate thymidylyltransferase</fullName>
        <ecNumber evidence="3 10">2.7.7.24</ecNumber>
    </recommendedName>
</protein>
<dbReference type="Pfam" id="PF00483">
    <property type="entry name" value="NTP_transferase"/>
    <property type="match status" value="1"/>
</dbReference>
<evidence type="ECO:0000256" key="4">
    <source>
        <dbReference type="ARBA" id="ARBA00017654"/>
    </source>
</evidence>